<evidence type="ECO:0000313" key="2">
    <source>
        <dbReference type="EMBL" id="TDC90836.1"/>
    </source>
</evidence>
<dbReference type="Pfam" id="PF01883">
    <property type="entry name" value="FeS_assembly_P"/>
    <property type="match status" value="1"/>
</dbReference>
<organism evidence="2 3">
    <name type="scientific">Saccharopolyspora aridisoli</name>
    <dbReference type="NCBI Taxonomy" id="2530385"/>
    <lineage>
        <taxon>Bacteria</taxon>
        <taxon>Bacillati</taxon>
        <taxon>Actinomycetota</taxon>
        <taxon>Actinomycetes</taxon>
        <taxon>Pseudonocardiales</taxon>
        <taxon>Pseudonocardiaceae</taxon>
        <taxon>Saccharopolyspora</taxon>
    </lineage>
</organism>
<evidence type="ECO:0000259" key="1">
    <source>
        <dbReference type="Pfam" id="PF01883"/>
    </source>
</evidence>
<feature type="domain" description="MIP18 family-like" evidence="1">
    <location>
        <begin position="11"/>
        <end position="82"/>
    </location>
</feature>
<dbReference type="SUPFAM" id="SSF117916">
    <property type="entry name" value="Fe-S cluster assembly (FSCA) domain-like"/>
    <property type="match status" value="1"/>
</dbReference>
<dbReference type="Proteomes" id="UP000294744">
    <property type="component" value="Unassembled WGS sequence"/>
</dbReference>
<reference evidence="2 3" key="1">
    <citation type="submission" date="2019-03" db="EMBL/GenBank/DDBJ databases">
        <title>Draft genome sequences of novel Actinobacteria.</title>
        <authorList>
            <person name="Sahin N."/>
            <person name="Ay H."/>
            <person name="Saygin H."/>
        </authorList>
    </citation>
    <scope>NUCLEOTIDE SEQUENCE [LARGE SCALE GENOMIC DNA]</scope>
    <source>
        <strain evidence="2 3">16K404</strain>
    </source>
</reference>
<accession>A0A4R4UKU1</accession>
<gene>
    <name evidence="2" type="ORF">E1161_17700</name>
</gene>
<dbReference type="OrthoDB" id="153551at2"/>
<protein>
    <submittedName>
        <fullName evidence="2">Iron-sulfur cluster assembly protein</fullName>
    </submittedName>
</protein>
<proteinExistence type="predicted"/>
<sequence length="232" mass="25119">MTAASAVDSDVVVRALGSVVDPELDRPITELGFVARCEVRGDGVEVDLRLPTYFCAPNFAYLMVADAHDALSSLPGIGRVSVRLLDHFAAEEINTGVAAGEGFGAAFPGLAAGELEELRAVFLRKAHAAEQERLAGMLLESGSTHEDLTALILADLPDTTALRRLRRRLGLRDDDGAPLLTDDTGVPLTQDDLPLRLRIARTTRISIEANKTWCEGLLDTRYPNASERTRQE</sequence>
<dbReference type="RefSeq" id="WP_132624649.1">
    <property type="nucleotide sequence ID" value="NZ_SMKV01000022.1"/>
</dbReference>
<dbReference type="AlphaFoldDB" id="A0A4R4UKU1"/>
<dbReference type="Gene3D" id="3.30.300.130">
    <property type="entry name" value="Fe-S cluster assembly (FSCA)"/>
    <property type="match status" value="1"/>
</dbReference>
<evidence type="ECO:0000313" key="3">
    <source>
        <dbReference type="Proteomes" id="UP000294744"/>
    </source>
</evidence>
<dbReference type="EMBL" id="SMKV01000022">
    <property type="protein sequence ID" value="TDC90836.1"/>
    <property type="molecule type" value="Genomic_DNA"/>
</dbReference>
<name>A0A4R4UKU1_9PSEU</name>
<dbReference type="InterPro" id="IPR034904">
    <property type="entry name" value="FSCA_dom_sf"/>
</dbReference>
<comment type="caution">
    <text evidence="2">The sequence shown here is derived from an EMBL/GenBank/DDBJ whole genome shotgun (WGS) entry which is preliminary data.</text>
</comment>
<keyword evidence="3" id="KW-1185">Reference proteome</keyword>
<dbReference type="InterPro" id="IPR002744">
    <property type="entry name" value="MIP18-like"/>
</dbReference>